<organism evidence="4 5">
    <name type="scientific">Paramuricea clavata</name>
    <name type="common">Red gorgonian</name>
    <name type="synonym">Violescent sea-whip</name>
    <dbReference type="NCBI Taxonomy" id="317549"/>
    <lineage>
        <taxon>Eukaryota</taxon>
        <taxon>Metazoa</taxon>
        <taxon>Cnidaria</taxon>
        <taxon>Anthozoa</taxon>
        <taxon>Octocorallia</taxon>
        <taxon>Malacalcyonacea</taxon>
        <taxon>Plexauridae</taxon>
        <taxon>Paramuricea</taxon>
    </lineage>
</organism>
<dbReference type="InterPro" id="IPR015915">
    <property type="entry name" value="Kelch-typ_b-propeller"/>
</dbReference>
<name>A0A7D9IKK6_PARCT</name>
<dbReference type="Gene3D" id="2.120.10.80">
    <property type="entry name" value="Kelch-type beta propeller"/>
    <property type="match status" value="2"/>
</dbReference>
<dbReference type="SUPFAM" id="SSF57850">
    <property type="entry name" value="RING/U-box"/>
    <property type="match status" value="1"/>
</dbReference>
<dbReference type="Pfam" id="PF24681">
    <property type="entry name" value="Kelch_KLHDC2_KLHL20_DRC7"/>
    <property type="match status" value="1"/>
</dbReference>
<dbReference type="PANTHER" id="PTHR10131:SF94">
    <property type="entry name" value="TNF RECEPTOR-ASSOCIATED FACTOR 4"/>
    <property type="match status" value="1"/>
</dbReference>
<dbReference type="PANTHER" id="PTHR10131">
    <property type="entry name" value="TNF RECEPTOR ASSOCIATED FACTOR"/>
    <property type="match status" value="1"/>
</dbReference>
<keyword evidence="2" id="KW-0479">Metal-binding</keyword>
<dbReference type="PROSITE" id="PS50089">
    <property type="entry name" value="ZF_RING_2"/>
    <property type="match status" value="1"/>
</dbReference>
<proteinExistence type="predicted"/>
<dbReference type="SUPFAM" id="SSF50965">
    <property type="entry name" value="Galactose oxidase, central domain"/>
    <property type="match status" value="1"/>
</dbReference>
<accession>A0A7D9IKK6</accession>
<keyword evidence="2" id="KW-0863">Zinc-finger</keyword>
<evidence type="ECO:0000256" key="1">
    <source>
        <dbReference type="ARBA" id="ARBA00022441"/>
    </source>
</evidence>
<dbReference type="GO" id="GO:0016874">
    <property type="term" value="F:ligase activity"/>
    <property type="evidence" value="ECO:0007669"/>
    <property type="project" value="UniProtKB-KW"/>
</dbReference>
<keyword evidence="4" id="KW-0436">Ligase</keyword>
<dbReference type="GO" id="GO:0008270">
    <property type="term" value="F:zinc ion binding"/>
    <property type="evidence" value="ECO:0007669"/>
    <property type="project" value="UniProtKB-KW"/>
</dbReference>
<dbReference type="InterPro" id="IPR006652">
    <property type="entry name" value="Kelch_1"/>
</dbReference>
<evidence type="ECO:0000313" key="4">
    <source>
        <dbReference type="EMBL" id="CAB4012710.1"/>
    </source>
</evidence>
<dbReference type="InterPro" id="IPR001841">
    <property type="entry name" value="Znf_RING"/>
</dbReference>
<dbReference type="EMBL" id="CACRXK020007607">
    <property type="protein sequence ID" value="CAB4012710.1"/>
    <property type="molecule type" value="Genomic_DNA"/>
</dbReference>
<dbReference type="OrthoDB" id="1630758at2759"/>
<protein>
    <submittedName>
        <fullName evidence="4">E3 ubiquitin- ligase NRDP1</fullName>
    </submittedName>
</protein>
<dbReference type="AlphaFoldDB" id="A0A7D9IKK6"/>
<keyword evidence="5" id="KW-1185">Reference proteome</keyword>
<dbReference type="InterPro" id="IPR013083">
    <property type="entry name" value="Znf_RING/FYVE/PHD"/>
</dbReference>
<dbReference type="SUPFAM" id="SSF49599">
    <property type="entry name" value="TRAF domain-like"/>
    <property type="match status" value="1"/>
</dbReference>
<evidence type="ECO:0000256" key="2">
    <source>
        <dbReference type="ARBA" id="ARBA00022771"/>
    </source>
</evidence>
<dbReference type="Pfam" id="PF13923">
    <property type="entry name" value="zf-C3HC4_2"/>
    <property type="match status" value="1"/>
</dbReference>
<reference evidence="4" key="1">
    <citation type="submission" date="2020-04" db="EMBL/GenBank/DDBJ databases">
        <authorList>
            <person name="Alioto T."/>
            <person name="Alioto T."/>
            <person name="Gomez Garrido J."/>
        </authorList>
    </citation>
    <scope>NUCLEOTIDE SEQUENCE</scope>
    <source>
        <strain evidence="4">A484AB</strain>
    </source>
</reference>
<evidence type="ECO:0000256" key="3">
    <source>
        <dbReference type="ARBA" id="ARBA00022833"/>
    </source>
</evidence>
<sequence>MAAYDLGYDEERFVTQVNRNFHCLICLNVLKNPVMCQRNEHCFCRGCITEHLRRNAQRCPTCAENLTVATLTDAPRMVKDYLSELPIHCDNQDRGCQEIIQLQNLGVHVAECGFKPVVCVHQGCGMTINERDRIYHESEHRKLQCHNCDEMSKLMAGMQRDLAKLQTNVTTVETKVDRNMANMENNVANIETNVANMKIGMNNMQSNMTTLNMNKVPTMQINIRKLQRNTEANFETVKSEVKELERTLNHVNDGYENLKVTLLEKIEGLEKKQEEISSDVRHISIGSKEQQGTGIVVAGGLGETSVEIYNASQRSWSLLESMPGKRFQASSFVYKKHVTIAGGYCSAVAVNDMIRTNIHPKPDPSTEWKDFSAKLPGRLVGHTSVLFNDSLYMTGGWNEDEEACSDSIHEVHLQPPYAVELVGEMPEPREGHCTELFNDNIFIFGGNKTGMNQHKLSSVEFFDINRKECRELKPLPYPVAHMATVKWSDNVLVIGGTDNHGKVLNTVVIYNVKTGESHMLPPMKHKRKGCTASVLGNTIVVMGGADDGENILKSVEGFRF</sequence>
<dbReference type="Proteomes" id="UP001152795">
    <property type="component" value="Unassembled WGS sequence"/>
</dbReference>
<keyword evidence="1" id="KW-0880">Kelch repeat</keyword>
<keyword evidence="3" id="KW-0862">Zinc</keyword>
<evidence type="ECO:0000313" key="5">
    <source>
        <dbReference type="Proteomes" id="UP001152795"/>
    </source>
</evidence>
<comment type="caution">
    <text evidence="4">The sequence shown here is derived from an EMBL/GenBank/DDBJ whole genome shotgun (WGS) entry which is preliminary data.</text>
</comment>
<gene>
    <name evidence="4" type="ORF">PACLA_8A071969</name>
</gene>
<dbReference type="Gene3D" id="3.30.40.10">
    <property type="entry name" value="Zinc/RING finger domain, C3HC4 (zinc finger)"/>
    <property type="match status" value="2"/>
</dbReference>
<dbReference type="InterPro" id="IPR011043">
    <property type="entry name" value="Gal_Oxase/kelch_b-propeller"/>
</dbReference>
<dbReference type="SMART" id="SM00612">
    <property type="entry name" value="Kelch"/>
    <property type="match status" value="3"/>
</dbReference>